<proteinExistence type="inferred from homology"/>
<dbReference type="Gene3D" id="1.10.3720.10">
    <property type="entry name" value="MetI-like"/>
    <property type="match status" value="1"/>
</dbReference>
<feature type="transmembrane region" description="Helical" evidence="7">
    <location>
        <begin position="221"/>
        <end position="245"/>
    </location>
</feature>
<dbReference type="EMBL" id="JACHDO010000001">
    <property type="protein sequence ID" value="MBB5489440.1"/>
    <property type="molecule type" value="Genomic_DNA"/>
</dbReference>
<evidence type="ECO:0000313" key="10">
    <source>
        <dbReference type="EMBL" id="MBB5489440.1"/>
    </source>
</evidence>
<dbReference type="Pfam" id="PF00528">
    <property type="entry name" value="BPD_transp_1"/>
    <property type="match status" value="1"/>
</dbReference>
<comment type="similarity">
    <text evidence="7">Belongs to the binding-protein-dependent transport system permease family.</text>
</comment>
<feature type="region of interest" description="Disordered" evidence="8">
    <location>
        <begin position="1"/>
        <end position="31"/>
    </location>
</feature>
<dbReference type="InterPro" id="IPR035906">
    <property type="entry name" value="MetI-like_sf"/>
</dbReference>
<dbReference type="AlphaFoldDB" id="A0A840VY87"/>
<evidence type="ECO:0000259" key="9">
    <source>
        <dbReference type="PROSITE" id="PS50928"/>
    </source>
</evidence>
<comment type="subcellular location">
    <subcellularLocation>
        <location evidence="1 7">Cell membrane</location>
        <topology evidence="1 7">Multi-pass membrane protein</topology>
    </subcellularLocation>
</comment>
<name>A0A840VY87_9ACTN</name>
<evidence type="ECO:0000313" key="11">
    <source>
        <dbReference type="Proteomes" id="UP000579647"/>
    </source>
</evidence>
<keyword evidence="11" id="KW-1185">Reference proteome</keyword>
<accession>A0A840VY87</accession>
<feature type="domain" description="ABC transmembrane type-1" evidence="9">
    <location>
        <begin position="95"/>
        <end position="279"/>
    </location>
</feature>
<evidence type="ECO:0000256" key="2">
    <source>
        <dbReference type="ARBA" id="ARBA00022448"/>
    </source>
</evidence>
<feature type="transmembrane region" description="Helical" evidence="7">
    <location>
        <begin position="99"/>
        <end position="121"/>
    </location>
</feature>
<organism evidence="10 11">
    <name type="scientific">Nocardiopsis metallicus</name>
    <dbReference type="NCBI Taxonomy" id="179819"/>
    <lineage>
        <taxon>Bacteria</taxon>
        <taxon>Bacillati</taxon>
        <taxon>Actinomycetota</taxon>
        <taxon>Actinomycetes</taxon>
        <taxon>Streptosporangiales</taxon>
        <taxon>Nocardiopsidaceae</taxon>
        <taxon>Nocardiopsis</taxon>
    </lineage>
</organism>
<dbReference type="PANTHER" id="PTHR30151">
    <property type="entry name" value="ALKANE SULFONATE ABC TRANSPORTER-RELATED, MEMBRANE SUBUNIT"/>
    <property type="match status" value="1"/>
</dbReference>
<sequence>MKTLPEADPPPDGDRPAQTRAPDTGTGRSERAGRALGSFLLRWAVLAGLLLVWELVAQNARSPFFPPPSEFLARAGQLWLPSAEAWLTESMRRDVLPSLARMLSGLALATVTAVALGVAIALNRRVGDYVDPIIQFARALPPPALIPVFLVLFGREDLMRVLLIAFGSAWPVLINTVEGVRSIDPLKHETARVFGVPLRTRLARIVLPGASQKILAGVRTALALGLILMVISEMVAATSGIGFHIVQAQRGFQILDMWAGIVLLGVLGYLLNLALTLVEHRLLAWHRIANSSTPEPAGQ</sequence>
<evidence type="ECO:0000256" key="5">
    <source>
        <dbReference type="ARBA" id="ARBA00022989"/>
    </source>
</evidence>
<feature type="transmembrane region" description="Helical" evidence="7">
    <location>
        <begin position="39"/>
        <end position="57"/>
    </location>
</feature>
<evidence type="ECO:0000256" key="6">
    <source>
        <dbReference type="ARBA" id="ARBA00023136"/>
    </source>
</evidence>
<evidence type="ECO:0000256" key="8">
    <source>
        <dbReference type="SAM" id="MobiDB-lite"/>
    </source>
</evidence>
<dbReference type="PANTHER" id="PTHR30151:SF25">
    <property type="entry name" value="TAURINE TRANSPORT SYSTEM PERMEASE PROTEIN TAUC"/>
    <property type="match status" value="1"/>
</dbReference>
<dbReference type="GO" id="GO:0010438">
    <property type="term" value="P:cellular response to sulfur starvation"/>
    <property type="evidence" value="ECO:0007669"/>
    <property type="project" value="TreeGrafter"/>
</dbReference>
<reference evidence="10 11" key="1">
    <citation type="submission" date="2020-08" db="EMBL/GenBank/DDBJ databases">
        <title>Sequencing the genomes of 1000 actinobacteria strains.</title>
        <authorList>
            <person name="Klenk H.-P."/>
        </authorList>
    </citation>
    <scope>NUCLEOTIDE SEQUENCE [LARGE SCALE GENOMIC DNA]</scope>
    <source>
        <strain evidence="10 11">DSM 44598</strain>
    </source>
</reference>
<dbReference type="SUPFAM" id="SSF161098">
    <property type="entry name" value="MetI-like"/>
    <property type="match status" value="1"/>
</dbReference>
<evidence type="ECO:0000256" key="1">
    <source>
        <dbReference type="ARBA" id="ARBA00004651"/>
    </source>
</evidence>
<evidence type="ECO:0000256" key="4">
    <source>
        <dbReference type="ARBA" id="ARBA00022692"/>
    </source>
</evidence>
<protein>
    <submittedName>
        <fullName evidence="10">ABC-type nitrate/sulfonate/bicarbonate transport system permease component</fullName>
    </submittedName>
</protein>
<evidence type="ECO:0000256" key="3">
    <source>
        <dbReference type="ARBA" id="ARBA00022475"/>
    </source>
</evidence>
<dbReference type="GO" id="GO:0005886">
    <property type="term" value="C:plasma membrane"/>
    <property type="evidence" value="ECO:0007669"/>
    <property type="project" value="UniProtKB-SubCell"/>
</dbReference>
<keyword evidence="5 7" id="KW-1133">Transmembrane helix</keyword>
<dbReference type="PROSITE" id="PS50928">
    <property type="entry name" value="ABC_TM1"/>
    <property type="match status" value="1"/>
</dbReference>
<dbReference type="RefSeq" id="WP_184361557.1">
    <property type="nucleotide sequence ID" value="NZ_BAAAKM010000010.1"/>
</dbReference>
<gene>
    <name evidence="10" type="ORF">HNR07_000577</name>
</gene>
<keyword evidence="2 7" id="KW-0813">Transport</keyword>
<comment type="caution">
    <text evidence="10">The sequence shown here is derived from an EMBL/GenBank/DDBJ whole genome shotgun (WGS) entry which is preliminary data.</text>
</comment>
<dbReference type="GO" id="GO:0055085">
    <property type="term" value="P:transmembrane transport"/>
    <property type="evidence" value="ECO:0007669"/>
    <property type="project" value="InterPro"/>
</dbReference>
<feature type="transmembrane region" description="Helical" evidence="7">
    <location>
        <begin position="257"/>
        <end position="278"/>
    </location>
</feature>
<keyword evidence="4 7" id="KW-0812">Transmembrane</keyword>
<dbReference type="InterPro" id="IPR000515">
    <property type="entry name" value="MetI-like"/>
</dbReference>
<dbReference type="Proteomes" id="UP000579647">
    <property type="component" value="Unassembled WGS sequence"/>
</dbReference>
<dbReference type="CDD" id="cd06261">
    <property type="entry name" value="TM_PBP2"/>
    <property type="match status" value="1"/>
</dbReference>
<keyword evidence="6 7" id="KW-0472">Membrane</keyword>
<keyword evidence="3" id="KW-1003">Cell membrane</keyword>
<evidence type="ECO:0000256" key="7">
    <source>
        <dbReference type="RuleBase" id="RU363032"/>
    </source>
</evidence>